<organism evidence="1 2">
    <name type="scientific">Helianthus annuus</name>
    <name type="common">Common sunflower</name>
    <dbReference type="NCBI Taxonomy" id="4232"/>
    <lineage>
        <taxon>Eukaryota</taxon>
        <taxon>Viridiplantae</taxon>
        <taxon>Streptophyta</taxon>
        <taxon>Embryophyta</taxon>
        <taxon>Tracheophyta</taxon>
        <taxon>Spermatophyta</taxon>
        <taxon>Magnoliopsida</taxon>
        <taxon>eudicotyledons</taxon>
        <taxon>Gunneridae</taxon>
        <taxon>Pentapetalae</taxon>
        <taxon>asterids</taxon>
        <taxon>campanulids</taxon>
        <taxon>Asterales</taxon>
        <taxon>Asteraceae</taxon>
        <taxon>Asteroideae</taxon>
        <taxon>Heliantheae alliance</taxon>
        <taxon>Heliantheae</taxon>
        <taxon>Helianthus</taxon>
    </lineage>
</organism>
<proteinExistence type="predicted"/>
<evidence type="ECO:0000313" key="2">
    <source>
        <dbReference type="Proteomes" id="UP000215914"/>
    </source>
</evidence>
<protein>
    <submittedName>
        <fullName evidence="1">Uncharacterized protein</fullName>
    </submittedName>
</protein>
<dbReference type="Proteomes" id="UP000215914">
    <property type="component" value="Chromosome 8"/>
</dbReference>
<dbReference type="AlphaFoldDB" id="A0A251U6N9"/>
<dbReference type="EMBL" id="CM007897">
    <property type="protein sequence ID" value="OTG19000.1"/>
    <property type="molecule type" value="Genomic_DNA"/>
</dbReference>
<accession>A0A251U6N9</accession>
<dbReference type="InParanoid" id="A0A251U6N9"/>
<name>A0A251U6N9_HELAN</name>
<keyword evidence="2" id="KW-1185">Reference proteome</keyword>
<gene>
    <name evidence="1" type="ORF">HannXRQ_Chr08g0229191</name>
</gene>
<reference evidence="2" key="1">
    <citation type="journal article" date="2017" name="Nature">
        <title>The sunflower genome provides insights into oil metabolism, flowering and Asterid evolution.</title>
        <authorList>
            <person name="Badouin H."/>
            <person name="Gouzy J."/>
            <person name="Grassa C.J."/>
            <person name="Murat F."/>
            <person name="Staton S.E."/>
            <person name="Cottret L."/>
            <person name="Lelandais-Briere C."/>
            <person name="Owens G.L."/>
            <person name="Carrere S."/>
            <person name="Mayjonade B."/>
            <person name="Legrand L."/>
            <person name="Gill N."/>
            <person name="Kane N.C."/>
            <person name="Bowers J.E."/>
            <person name="Hubner S."/>
            <person name="Bellec A."/>
            <person name="Berard A."/>
            <person name="Berges H."/>
            <person name="Blanchet N."/>
            <person name="Boniface M.C."/>
            <person name="Brunel D."/>
            <person name="Catrice O."/>
            <person name="Chaidir N."/>
            <person name="Claudel C."/>
            <person name="Donnadieu C."/>
            <person name="Faraut T."/>
            <person name="Fievet G."/>
            <person name="Helmstetter N."/>
            <person name="King M."/>
            <person name="Knapp S.J."/>
            <person name="Lai Z."/>
            <person name="Le Paslier M.C."/>
            <person name="Lippi Y."/>
            <person name="Lorenzon L."/>
            <person name="Mandel J.R."/>
            <person name="Marage G."/>
            <person name="Marchand G."/>
            <person name="Marquand E."/>
            <person name="Bret-Mestries E."/>
            <person name="Morien E."/>
            <person name="Nambeesan S."/>
            <person name="Nguyen T."/>
            <person name="Pegot-Espagnet P."/>
            <person name="Pouilly N."/>
            <person name="Raftis F."/>
            <person name="Sallet E."/>
            <person name="Schiex T."/>
            <person name="Thomas J."/>
            <person name="Vandecasteele C."/>
            <person name="Vares D."/>
            <person name="Vear F."/>
            <person name="Vautrin S."/>
            <person name="Crespi M."/>
            <person name="Mangin B."/>
            <person name="Burke J.M."/>
            <person name="Salse J."/>
            <person name="Munos S."/>
            <person name="Vincourt P."/>
            <person name="Rieseberg L.H."/>
            <person name="Langlade N.B."/>
        </authorList>
    </citation>
    <scope>NUCLEOTIDE SEQUENCE [LARGE SCALE GENOMIC DNA]</scope>
    <source>
        <strain evidence="2">cv. SF193</strain>
    </source>
</reference>
<sequence length="57" mass="6252">MQLGFIKELITVFVPVVCQKSLFQPISLKMPISVSLCGTKTVINSFIKGGGFYDVDL</sequence>
<evidence type="ECO:0000313" key="1">
    <source>
        <dbReference type="EMBL" id="OTG19000.1"/>
    </source>
</evidence>